<keyword evidence="4" id="KW-1185">Reference proteome</keyword>
<feature type="compositionally biased region" description="Polar residues" evidence="2">
    <location>
        <begin position="14"/>
        <end position="30"/>
    </location>
</feature>
<dbReference type="EMBL" id="WWBZ02000010">
    <property type="protein sequence ID" value="KAF4311360.1"/>
    <property type="molecule type" value="Genomic_DNA"/>
</dbReference>
<protein>
    <submittedName>
        <fullName evidence="3">Uncharacterized protein</fullName>
    </submittedName>
</protein>
<evidence type="ECO:0000313" key="3">
    <source>
        <dbReference type="EMBL" id="KAF4311360.1"/>
    </source>
</evidence>
<evidence type="ECO:0000313" key="4">
    <source>
        <dbReference type="Proteomes" id="UP000572817"/>
    </source>
</evidence>
<proteinExistence type="predicted"/>
<feature type="region of interest" description="Disordered" evidence="2">
    <location>
        <begin position="1"/>
        <end position="30"/>
    </location>
</feature>
<evidence type="ECO:0000256" key="2">
    <source>
        <dbReference type="SAM" id="MobiDB-lite"/>
    </source>
</evidence>
<keyword evidence="1" id="KW-0175">Coiled coil</keyword>
<comment type="caution">
    <text evidence="3">The sequence shown here is derived from an EMBL/GenBank/DDBJ whole genome shotgun (WGS) entry which is preliminary data.</text>
</comment>
<gene>
    <name evidence="3" type="ORF">GTA08_BOTSDO13087</name>
</gene>
<reference evidence="3" key="1">
    <citation type="submission" date="2020-04" db="EMBL/GenBank/DDBJ databases">
        <title>Genome Assembly and Annotation of Botryosphaeria dothidea sdau 11-99, a Latent Pathogen of Apple Fruit Ring Rot in China.</title>
        <authorList>
            <person name="Yu C."/>
            <person name="Diao Y."/>
            <person name="Lu Q."/>
            <person name="Zhao J."/>
            <person name="Cui S."/>
            <person name="Peng C."/>
            <person name="He B."/>
            <person name="Liu H."/>
        </authorList>
    </citation>
    <scope>NUCLEOTIDE SEQUENCE [LARGE SCALE GENOMIC DNA]</scope>
    <source>
        <strain evidence="3">Sdau11-99</strain>
    </source>
</reference>
<dbReference type="Proteomes" id="UP000572817">
    <property type="component" value="Unassembled WGS sequence"/>
</dbReference>
<accession>A0A8H4J185</accession>
<dbReference type="AlphaFoldDB" id="A0A8H4J185"/>
<feature type="compositionally biased region" description="Basic and acidic residues" evidence="2">
    <location>
        <begin position="1"/>
        <end position="13"/>
    </location>
</feature>
<feature type="coiled-coil region" evidence="1">
    <location>
        <begin position="119"/>
        <end position="153"/>
    </location>
</feature>
<name>A0A8H4J185_9PEZI</name>
<evidence type="ECO:0000256" key="1">
    <source>
        <dbReference type="SAM" id="Coils"/>
    </source>
</evidence>
<sequence>MQPNKHDNSHQDHQQGAGSLPESVTSSETSFGSFIVPEAEHEVAGGYPEPFPTDVNLLPPDEGLCAANMLNLEIVAHAHTEIALQAANTRASHLERHYTHQSMALAAWQNAYQDCLARTQSQTEEIARLKQKVEDLKAEIQSLLEGIDFWRDTARPASA</sequence>
<organism evidence="3 4">
    <name type="scientific">Botryosphaeria dothidea</name>
    <dbReference type="NCBI Taxonomy" id="55169"/>
    <lineage>
        <taxon>Eukaryota</taxon>
        <taxon>Fungi</taxon>
        <taxon>Dikarya</taxon>
        <taxon>Ascomycota</taxon>
        <taxon>Pezizomycotina</taxon>
        <taxon>Dothideomycetes</taxon>
        <taxon>Dothideomycetes incertae sedis</taxon>
        <taxon>Botryosphaeriales</taxon>
        <taxon>Botryosphaeriaceae</taxon>
        <taxon>Botryosphaeria</taxon>
    </lineage>
</organism>